<sequence length="358" mass="38452">MTDDAESSSPFSVVVAADGASSRRPTGEQARADLRRGVESAVTVLVWGGSLHETYPGPVDPPPLAVVGDPAAIARLAAALTSTAASADDAGPGRLSDVVLELRDGADEWLRWVTIAGGRVGDNRSGTGWPVDADVVAAALAHAGVPDGYLPRDPDPRRPPAPDRAPQGAALTRMWMDRLPGSRPVSHELRTALADRWVRFHSLPESRRYAADEADHREIVRRHRAVLAELAGLSGTAELLLITAAWSGGLAVPDRPAPLTALTPQSWLWDSIVTEVDEGEPRCLHLWVETTDRDDPRLDPILRMVADEVIVGVILADPELRWLFAPYDGGVDVIAADPAERDRLAARFGDWLPAEGRL</sequence>
<dbReference type="Pfam" id="PF13021">
    <property type="entry name" value="DUF3885"/>
    <property type="match status" value="1"/>
</dbReference>
<reference evidence="3 4" key="1">
    <citation type="submission" date="2019-05" db="EMBL/GenBank/DDBJ databases">
        <title>Nakamurella sp. N5BH11, whole genome shotgun sequence.</title>
        <authorList>
            <person name="Tuo L."/>
        </authorList>
    </citation>
    <scope>NUCLEOTIDE SEQUENCE [LARGE SCALE GENOMIC DNA]</scope>
    <source>
        <strain evidence="3 4">N5BH11</strain>
    </source>
</reference>
<organism evidence="3 4">
    <name type="scientific">Nakamurella flava</name>
    <dbReference type="NCBI Taxonomy" id="2576308"/>
    <lineage>
        <taxon>Bacteria</taxon>
        <taxon>Bacillati</taxon>
        <taxon>Actinomycetota</taxon>
        <taxon>Actinomycetes</taxon>
        <taxon>Nakamurellales</taxon>
        <taxon>Nakamurellaceae</taxon>
        <taxon>Nakamurella</taxon>
    </lineage>
</organism>
<feature type="domain" description="DUF3885" evidence="2">
    <location>
        <begin position="186"/>
        <end position="353"/>
    </location>
</feature>
<dbReference type="AlphaFoldDB" id="A0A4U6QAS8"/>
<dbReference type="Proteomes" id="UP000306985">
    <property type="component" value="Unassembled WGS sequence"/>
</dbReference>
<dbReference type="OrthoDB" id="8783685at2"/>
<feature type="region of interest" description="Disordered" evidence="1">
    <location>
        <begin position="146"/>
        <end position="169"/>
    </location>
</feature>
<name>A0A4U6QAS8_9ACTN</name>
<dbReference type="InterPro" id="IPR024976">
    <property type="entry name" value="DUF3885"/>
</dbReference>
<feature type="compositionally biased region" description="Basic and acidic residues" evidence="1">
    <location>
        <begin position="150"/>
        <end position="161"/>
    </location>
</feature>
<evidence type="ECO:0000313" key="4">
    <source>
        <dbReference type="Proteomes" id="UP000306985"/>
    </source>
</evidence>
<dbReference type="EMBL" id="SZZH01000006">
    <property type="protein sequence ID" value="TKV57051.1"/>
    <property type="molecule type" value="Genomic_DNA"/>
</dbReference>
<dbReference type="RefSeq" id="WP_137451437.1">
    <property type="nucleotide sequence ID" value="NZ_SZZH01000006.1"/>
</dbReference>
<gene>
    <name evidence="3" type="ORF">FDO65_19765</name>
</gene>
<feature type="region of interest" description="Disordered" evidence="1">
    <location>
        <begin position="1"/>
        <end position="32"/>
    </location>
</feature>
<keyword evidence="4" id="KW-1185">Reference proteome</keyword>
<evidence type="ECO:0000313" key="3">
    <source>
        <dbReference type="EMBL" id="TKV57051.1"/>
    </source>
</evidence>
<evidence type="ECO:0000256" key="1">
    <source>
        <dbReference type="SAM" id="MobiDB-lite"/>
    </source>
</evidence>
<protein>
    <recommendedName>
        <fullName evidence="2">DUF3885 domain-containing protein</fullName>
    </recommendedName>
</protein>
<comment type="caution">
    <text evidence="3">The sequence shown here is derived from an EMBL/GenBank/DDBJ whole genome shotgun (WGS) entry which is preliminary data.</text>
</comment>
<accession>A0A4U6QAS8</accession>
<proteinExistence type="predicted"/>
<evidence type="ECO:0000259" key="2">
    <source>
        <dbReference type="Pfam" id="PF13021"/>
    </source>
</evidence>